<dbReference type="Gene3D" id="1.10.10.1620">
    <property type="match status" value="1"/>
</dbReference>
<dbReference type="AlphaFoldDB" id="A3IPI3"/>
<keyword evidence="3" id="KW-1185">Reference proteome</keyword>
<dbReference type="SUPFAM" id="SSF51905">
    <property type="entry name" value="FAD/NAD(P)-binding domain"/>
    <property type="match status" value="1"/>
</dbReference>
<dbReference type="SUPFAM" id="SSF54373">
    <property type="entry name" value="FAD-linked reductases, C-terminal domain"/>
    <property type="match status" value="1"/>
</dbReference>
<accession>A3IPI3</accession>
<feature type="domain" description="Amine oxidase" evidence="1">
    <location>
        <begin position="4"/>
        <end position="117"/>
    </location>
</feature>
<evidence type="ECO:0000313" key="2">
    <source>
        <dbReference type="EMBL" id="EAZ91748.1"/>
    </source>
</evidence>
<feature type="non-terminal residue" evidence="2">
    <location>
        <position position="1"/>
    </location>
</feature>
<comment type="caution">
    <text evidence="2">The sequence shown here is derived from an EMBL/GenBank/DDBJ whole genome shotgun (WGS) entry which is preliminary data.</text>
</comment>
<dbReference type="EMBL" id="AAXW01000012">
    <property type="protein sequence ID" value="EAZ91748.1"/>
    <property type="molecule type" value="Genomic_DNA"/>
</dbReference>
<dbReference type="GO" id="GO:0016491">
    <property type="term" value="F:oxidoreductase activity"/>
    <property type="evidence" value="ECO:0007669"/>
    <property type="project" value="InterPro"/>
</dbReference>
<protein>
    <submittedName>
        <fullName evidence="2">L-amino acid oxidase</fullName>
    </submittedName>
</protein>
<proteinExistence type="predicted"/>
<dbReference type="InterPro" id="IPR036188">
    <property type="entry name" value="FAD/NAD-bd_sf"/>
</dbReference>
<evidence type="ECO:0000259" key="1">
    <source>
        <dbReference type="Pfam" id="PF01593"/>
    </source>
</evidence>
<dbReference type="eggNOG" id="COG1231">
    <property type="taxonomic scope" value="Bacteria"/>
</dbReference>
<sequence length="123" mass="13965">SSKTGILHSYKKGEYSLAMDALSSEQKIASLIDEWSEILPEVKNYPLSDLQSITYSWNNDPWSKAGWAYPTEAQEEIFFNELKQREGKIHFAGDHTSVTRGWLQGALESGIRAAQEVHYLTKN</sequence>
<dbReference type="RefSeq" id="WP_008275301.1">
    <property type="nucleotide sequence ID" value="NZ_AAXW01000012.1"/>
</dbReference>
<name>A3IPI3_9CHRO</name>
<evidence type="ECO:0000313" key="3">
    <source>
        <dbReference type="Proteomes" id="UP000003781"/>
    </source>
</evidence>
<dbReference type="Pfam" id="PF01593">
    <property type="entry name" value="Amino_oxidase"/>
    <property type="match status" value="1"/>
</dbReference>
<reference evidence="2 3" key="1">
    <citation type="submission" date="2007-03" db="EMBL/GenBank/DDBJ databases">
        <authorList>
            <person name="Stal L."/>
            <person name="Ferriera S."/>
            <person name="Johnson J."/>
            <person name="Kravitz S."/>
            <person name="Beeson K."/>
            <person name="Sutton G."/>
            <person name="Rogers Y.-H."/>
            <person name="Friedman R."/>
            <person name="Frazier M."/>
            <person name="Venter J.C."/>
        </authorList>
    </citation>
    <scope>NUCLEOTIDE SEQUENCE [LARGE SCALE GENOMIC DNA]</scope>
    <source>
        <strain evidence="2 3">CCY0110</strain>
    </source>
</reference>
<dbReference type="Proteomes" id="UP000003781">
    <property type="component" value="Unassembled WGS sequence"/>
</dbReference>
<dbReference type="InterPro" id="IPR002937">
    <property type="entry name" value="Amino_oxidase"/>
</dbReference>
<dbReference type="Gene3D" id="3.90.660.10">
    <property type="match status" value="1"/>
</dbReference>
<organism evidence="2 3">
    <name type="scientific">Crocosphaera chwakensis CCY0110</name>
    <dbReference type="NCBI Taxonomy" id="391612"/>
    <lineage>
        <taxon>Bacteria</taxon>
        <taxon>Bacillati</taxon>
        <taxon>Cyanobacteriota</taxon>
        <taxon>Cyanophyceae</taxon>
        <taxon>Oscillatoriophycideae</taxon>
        <taxon>Chroococcales</taxon>
        <taxon>Aphanothecaceae</taxon>
        <taxon>Crocosphaera</taxon>
        <taxon>Crocosphaera chwakensis</taxon>
    </lineage>
</organism>
<gene>
    <name evidence="2" type="ORF">CY0110_26493</name>
</gene>